<evidence type="ECO:0000313" key="2">
    <source>
        <dbReference type="Proteomes" id="UP001732700"/>
    </source>
</evidence>
<sequence length="1461" mass="161994">MSQGNGRGNNGTPLPHQSATPPSGQRRRSPSRGRSRVRRNGGEIVVQQVVRETGGGSGTNLSFPMLTRSNYTNWAMVMEVNLQAASLWEAIEDETVPRREDKQALAALLRSTPSEMHCMLVGKGSAKAAWEAIRLQYQGNDRVRDSRVRRLRTEFETVTFKANERIDEFAMRISNIASALRSLGDSVDEEKVVRKFLSVVPTRFVQIAFSIETLLDPATLTVEEVVGHLRAVEERLDDDQGGSSSGQLLLTEEQWEARKKQPRGGRTSGKGDDPGNGRLGSGRKGGQPQQQAAPTQGSGNNIGRNNCRYCGKKGHWAHECRKKQRDEAAAAASSAAANLVQAEEDEGPGLMMACVEEVFERPVNTMARTGGQVFLNEERAIVTPAHGDDQGGEVWFLDTGATNHMTGSIDAFAELDRSVTGKVRFADSSVVDIHGRGTVVFAIDGGDHRAFTEVFFIPALKSSVVSLGQLDESWYDIHIRRGILSVRDQRNRLLMKVQRSPNRLYKLRFTPVRPVCLAMGHVSDAWRWHARLGHLHFDGLQRMARGGLVRGLPHIEHADELCQACLAGKQRRLPFPQKAHYRAKKLLELVHGDLCGPITPPTPGGRRYILLLVDDRSRYMWVELLASKDEAARAIVKVQAAAEVECGHKLRVLRTDRGGEFTSATFYEHCAESGVQRHLTASYTPQQNGIVERRNQTVLGMARSMLKAKRVPNLFWGEAVLTAVFILNRCFTRSVDGMTPYEAWHGKKPDVRFLRVFGCVGHVKVVRPHLQKLDDRSTPMVFIGYETGSKAYRMYDPVSKHLHVSRDVIFDEEARWNWEVPGESPTSSSFTVEYPVYVTHAATSTTTRSRDTTPASSRVAVMPSATPSPSRQQQSTTTPSKDAEIPLSGSTQVRFVTPPSAQSSLFDAQDSTTAPHRFRLVDDLLGAPVGTPQLAEQFFNDEVLHLVAGEEPTSFGEAEREDCWRRAMLDELQSIDDNNTWTLTSLPSGHRAIGLKWVFKVKKNEHGHIVKHKARLVAKGYVQHQGVDFEEVFAPVARLESVQLILALAAHRGWEVHHMDVKSAFLNGDLEEEVYVSQPPGFIADGHEHGVYKLHKALYGLRQAPRAWNAKLDASLASLGFTRSVTEHGVYARGTGNALLIVGVYVDDLVITGAEQREVYRFKEEMKRLFSMSDLGLLRYYLGLEVKQECGCTTITQAAYASKLLDKAGMAGCNAAHTPMEARCQLSKESKETLVDATFYRSVIGSLRYLVHTRPNIAFAVGFLSRFMEAPAGDHLAAVKHLLRYIAGTLNHGCVYRRSDSETLIGLSDSDHAGDVDSRKSTSGVLFFLGDSPVSWQSQKQKVVATSSCEAEYIAAATAACQGIWLARLFGELLNQEAAPVKLFIDNKSAISLCKNPVLHDRSKHIDLRYHFIRDCVENGFIVVDFIGTSDQKADILTKALGRIQFQSLRERIGIIDVKGN</sequence>
<dbReference type="Proteomes" id="UP001732700">
    <property type="component" value="Chromosome 7A"/>
</dbReference>
<organism evidence="1 2">
    <name type="scientific">Avena sativa</name>
    <name type="common">Oat</name>
    <dbReference type="NCBI Taxonomy" id="4498"/>
    <lineage>
        <taxon>Eukaryota</taxon>
        <taxon>Viridiplantae</taxon>
        <taxon>Streptophyta</taxon>
        <taxon>Embryophyta</taxon>
        <taxon>Tracheophyta</taxon>
        <taxon>Spermatophyta</taxon>
        <taxon>Magnoliopsida</taxon>
        <taxon>Liliopsida</taxon>
        <taxon>Poales</taxon>
        <taxon>Poaceae</taxon>
        <taxon>BOP clade</taxon>
        <taxon>Pooideae</taxon>
        <taxon>Poodae</taxon>
        <taxon>Poeae</taxon>
        <taxon>Poeae Chloroplast Group 1 (Aveneae type)</taxon>
        <taxon>Aveninae</taxon>
        <taxon>Avena</taxon>
    </lineage>
</organism>
<accession>A0ACD5ZRR7</accession>
<evidence type="ECO:0000313" key="1">
    <source>
        <dbReference type="EnsemblPlants" id="AVESA.00010b.r2.7AG1244570.1.CDS"/>
    </source>
</evidence>
<proteinExistence type="predicted"/>
<protein>
    <submittedName>
        <fullName evidence="1">Uncharacterized protein</fullName>
    </submittedName>
</protein>
<dbReference type="EnsemblPlants" id="AVESA.00010b.r2.7AG1244570.1">
    <property type="protein sequence ID" value="AVESA.00010b.r2.7AG1244570.1.CDS"/>
    <property type="gene ID" value="AVESA.00010b.r2.7AG1244570"/>
</dbReference>
<name>A0ACD5ZRR7_AVESA</name>
<keyword evidence="2" id="KW-1185">Reference proteome</keyword>
<reference evidence="1" key="1">
    <citation type="submission" date="2021-05" db="EMBL/GenBank/DDBJ databases">
        <authorList>
            <person name="Scholz U."/>
            <person name="Mascher M."/>
            <person name="Fiebig A."/>
        </authorList>
    </citation>
    <scope>NUCLEOTIDE SEQUENCE [LARGE SCALE GENOMIC DNA]</scope>
</reference>
<reference evidence="1" key="2">
    <citation type="submission" date="2025-09" db="UniProtKB">
        <authorList>
            <consortium name="EnsemblPlants"/>
        </authorList>
    </citation>
    <scope>IDENTIFICATION</scope>
</reference>